<keyword evidence="1" id="KW-0175">Coiled coil</keyword>
<feature type="transmembrane region" description="Helical" evidence="2">
    <location>
        <begin position="348"/>
        <end position="368"/>
    </location>
</feature>
<dbReference type="AlphaFoldDB" id="A0A4T3F6X3"/>
<evidence type="ECO:0000256" key="1">
    <source>
        <dbReference type="SAM" id="Coils"/>
    </source>
</evidence>
<organism evidence="3 4">
    <name type="scientific">Alteraurantiacibacter aquimixticola</name>
    <dbReference type="NCBI Taxonomy" id="2489173"/>
    <lineage>
        <taxon>Bacteria</taxon>
        <taxon>Pseudomonadati</taxon>
        <taxon>Pseudomonadota</taxon>
        <taxon>Alphaproteobacteria</taxon>
        <taxon>Sphingomonadales</taxon>
        <taxon>Erythrobacteraceae</taxon>
        <taxon>Alteraurantiacibacter</taxon>
    </lineage>
</organism>
<reference evidence="3 4" key="1">
    <citation type="submission" date="2019-04" db="EMBL/GenBank/DDBJ databases">
        <title>Altererythrobacter aquimixticola sp. nov., isolated from sediment of junction between the ocean and a freshwater spring.</title>
        <authorList>
            <person name="Yoon J.-H."/>
        </authorList>
    </citation>
    <scope>NUCLEOTIDE SEQUENCE [LARGE SCALE GENOMIC DNA]</scope>
    <source>
        <strain evidence="3 4">SSKS-13</strain>
    </source>
</reference>
<keyword evidence="2" id="KW-0472">Membrane</keyword>
<dbReference type="Proteomes" id="UP000309389">
    <property type="component" value="Unassembled WGS sequence"/>
</dbReference>
<dbReference type="RefSeq" id="WP_136692228.1">
    <property type="nucleotide sequence ID" value="NZ_SSHH01000001.1"/>
</dbReference>
<evidence type="ECO:0000256" key="2">
    <source>
        <dbReference type="SAM" id="Phobius"/>
    </source>
</evidence>
<evidence type="ECO:0000313" key="3">
    <source>
        <dbReference type="EMBL" id="TIX51442.1"/>
    </source>
</evidence>
<proteinExistence type="predicted"/>
<dbReference type="EMBL" id="SSHH01000001">
    <property type="protein sequence ID" value="TIX51442.1"/>
    <property type="molecule type" value="Genomic_DNA"/>
</dbReference>
<protein>
    <submittedName>
        <fullName evidence="3">DUF3422 family protein</fullName>
    </submittedName>
</protein>
<dbReference type="OrthoDB" id="9767470at2"/>
<accession>A0A4T3F6X3</accession>
<evidence type="ECO:0000313" key="4">
    <source>
        <dbReference type="Proteomes" id="UP000309389"/>
    </source>
</evidence>
<gene>
    <name evidence="3" type="ORF">E5222_03005</name>
</gene>
<keyword evidence="4" id="KW-1185">Reference proteome</keyword>
<feature type="transmembrane region" description="Helical" evidence="2">
    <location>
        <begin position="383"/>
        <end position="403"/>
    </location>
</feature>
<dbReference type="InterPro" id="IPR021830">
    <property type="entry name" value="DUF3422"/>
</dbReference>
<name>A0A4T3F6X3_9SPHN</name>
<comment type="caution">
    <text evidence="3">The sequence shown here is derived from an EMBL/GenBank/DDBJ whole genome shotgun (WGS) entry which is preliminary data.</text>
</comment>
<keyword evidence="2" id="KW-0812">Transmembrane</keyword>
<keyword evidence="2" id="KW-1133">Transmembrane helix</keyword>
<dbReference type="Pfam" id="PF11902">
    <property type="entry name" value="DUF3422"/>
    <property type="match status" value="1"/>
</dbReference>
<sequence length="411" mass="45784">MREHELRRQVVAEMHLRRWPVLAVPSLITQWLLIVDEDEREAEYAFLDGLFGAQGGSHRPAHRSGEVAHGISCVWERHSEGSSMALFSPPTSPELEAAYKRVLDMPGAILRATQIHVVAKDTAAQKLLPSMQFEPGETISCHFAGKARLWADFRLKEDGFGHVVAAANGLDQRDFTRAVQRVQELGNYRNKALLGLPVAQEAWPRLDAAEQQLATLSTRVAGAEERDDELMEELSRLSLELTAIATAIGYRMSATRAYAALVRERLEQLHVTPLEGYASLANFTQRRFQPAVRTCAAVTAREEQLSERASRLASLLRARINTRIENQNARLLRSMERSSSLQLRLQQLVEGLSVVALSYYLIGLVGYVLKGMSHSWPGLDPELVMAVLVVPVVLGVWLALRVVKTRVLGES</sequence>
<feature type="coiled-coil region" evidence="1">
    <location>
        <begin position="206"/>
        <end position="240"/>
    </location>
</feature>